<dbReference type="EMBL" id="VSRR010140203">
    <property type="protein sequence ID" value="MPD04266.1"/>
    <property type="molecule type" value="Genomic_DNA"/>
</dbReference>
<evidence type="ECO:0000313" key="2">
    <source>
        <dbReference type="EMBL" id="MPD04266.1"/>
    </source>
</evidence>
<accession>A0A5B7KBP3</accession>
<keyword evidence="3" id="KW-1185">Reference proteome</keyword>
<feature type="region of interest" description="Disordered" evidence="1">
    <location>
        <begin position="23"/>
        <end position="60"/>
    </location>
</feature>
<protein>
    <submittedName>
        <fullName evidence="2">Uncharacterized protein</fullName>
    </submittedName>
</protein>
<dbReference type="AlphaFoldDB" id="A0A5B7KBP3"/>
<gene>
    <name evidence="2" type="ORF">E2C01_099944</name>
</gene>
<feature type="compositionally biased region" description="Basic and acidic residues" evidence="1">
    <location>
        <begin position="33"/>
        <end position="44"/>
    </location>
</feature>
<sequence length="60" mass="6863">MFGWTQLNDEVDDDVQDLLESHAEPLSNDEFMELDKASQEAEKEGYEEEEPVCGLDIKNS</sequence>
<comment type="caution">
    <text evidence="2">The sequence shown here is derived from an EMBL/GenBank/DDBJ whole genome shotgun (WGS) entry which is preliminary data.</text>
</comment>
<dbReference type="Proteomes" id="UP000324222">
    <property type="component" value="Unassembled WGS sequence"/>
</dbReference>
<evidence type="ECO:0000256" key="1">
    <source>
        <dbReference type="SAM" id="MobiDB-lite"/>
    </source>
</evidence>
<name>A0A5B7KBP3_PORTR</name>
<organism evidence="2 3">
    <name type="scientific">Portunus trituberculatus</name>
    <name type="common">Swimming crab</name>
    <name type="synonym">Neptunus trituberculatus</name>
    <dbReference type="NCBI Taxonomy" id="210409"/>
    <lineage>
        <taxon>Eukaryota</taxon>
        <taxon>Metazoa</taxon>
        <taxon>Ecdysozoa</taxon>
        <taxon>Arthropoda</taxon>
        <taxon>Crustacea</taxon>
        <taxon>Multicrustacea</taxon>
        <taxon>Malacostraca</taxon>
        <taxon>Eumalacostraca</taxon>
        <taxon>Eucarida</taxon>
        <taxon>Decapoda</taxon>
        <taxon>Pleocyemata</taxon>
        <taxon>Brachyura</taxon>
        <taxon>Eubrachyura</taxon>
        <taxon>Portunoidea</taxon>
        <taxon>Portunidae</taxon>
        <taxon>Portuninae</taxon>
        <taxon>Portunus</taxon>
    </lineage>
</organism>
<evidence type="ECO:0000313" key="3">
    <source>
        <dbReference type="Proteomes" id="UP000324222"/>
    </source>
</evidence>
<reference evidence="2 3" key="1">
    <citation type="submission" date="2019-05" db="EMBL/GenBank/DDBJ databases">
        <title>Another draft genome of Portunus trituberculatus and its Hox gene families provides insights of decapod evolution.</title>
        <authorList>
            <person name="Jeong J.-H."/>
            <person name="Song I."/>
            <person name="Kim S."/>
            <person name="Choi T."/>
            <person name="Kim D."/>
            <person name="Ryu S."/>
            <person name="Kim W."/>
        </authorList>
    </citation>
    <scope>NUCLEOTIDE SEQUENCE [LARGE SCALE GENOMIC DNA]</scope>
    <source>
        <tissue evidence="2">Muscle</tissue>
    </source>
</reference>
<proteinExistence type="predicted"/>